<dbReference type="SUPFAM" id="SSF46689">
    <property type="entry name" value="Homeodomain-like"/>
    <property type="match status" value="1"/>
</dbReference>
<dbReference type="RefSeq" id="WP_168774952.1">
    <property type="nucleotide sequence ID" value="NZ_JAABNR010000009.1"/>
</dbReference>
<dbReference type="Proteomes" id="UP001193501">
    <property type="component" value="Unassembled WGS sequence"/>
</dbReference>
<keyword evidence="2" id="KW-1185">Reference proteome</keyword>
<evidence type="ECO:0000313" key="1">
    <source>
        <dbReference type="EMBL" id="NBZ88147.1"/>
    </source>
</evidence>
<organism evidence="1 2">
    <name type="scientific">Stagnihabitans tardus</name>
    <dbReference type="NCBI Taxonomy" id="2699202"/>
    <lineage>
        <taxon>Bacteria</taxon>
        <taxon>Pseudomonadati</taxon>
        <taxon>Pseudomonadota</taxon>
        <taxon>Alphaproteobacteria</taxon>
        <taxon>Rhodobacterales</taxon>
        <taxon>Paracoccaceae</taxon>
        <taxon>Stagnihabitans</taxon>
    </lineage>
</organism>
<evidence type="ECO:0000313" key="2">
    <source>
        <dbReference type="Proteomes" id="UP001193501"/>
    </source>
</evidence>
<proteinExistence type="predicted"/>
<sequence length="167" mass="18163">MARPRLLPDSQVFAAVLSLLAADGEKGVTFSSVSRKTGLAGASLVQRYGGLDGMMAASLAWGWTEFEAALERTVSKPQGIEERTGHGFLKLLAEEMPDLPLCAILALSQRDAGLRQRAQDWRQRVETALSTRGEGAAMLFALWMGQWLWEPMGGKGFKLKDAAKRLG</sequence>
<reference evidence="1" key="1">
    <citation type="submission" date="2020-01" db="EMBL/GenBank/DDBJ databases">
        <authorList>
            <person name="Chen W.-M."/>
        </authorList>
    </citation>
    <scope>NUCLEOTIDE SEQUENCE</scope>
    <source>
        <strain evidence="1">CYK-10</strain>
    </source>
</reference>
<gene>
    <name evidence="1" type="ORF">GV832_11210</name>
</gene>
<comment type="caution">
    <text evidence="1">The sequence shown here is derived from an EMBL/GenBank/DDBJ whole genome shotgun (WGS) entry which is preliminary data.</text>
</comment>
<dbReference type="InterPro" id="IPR009057">
    <property type="entry name" value="Homeodomain-like_sf"/>
</dbReference>
<dbReference type="Gene3D" id="1.10.357.10">
    <property type="entry name" value="Tetracycline Repressor, domain 2"/>
    <property type="match status" value="1"/>
</dbReference>
<dbReference type="AlphaFoldDB" id="A0AAE5BVE3"/>
<dbReference type="EMBL" id="JAABNR010000009">
    <property type="protein sequence ID" value="NBZ88147.1"/>
    <property type="molecule type" value="Genomic_DNA"/>
</dbReference>
<name>A0AAE5BVE3_9RHOB</name>
<accession>A0AAE5BVE3</accession>
<protein>
    <submittedName>
        <fullName evidence="1">Transcriptional regulator</fullName>
    </submittedName>
</protein>